<dbReference type="Proteomes" id="UP000294134">
    <property type="component" value="Segment"/>
</dbReference>
<reference evidence="1 2" key="1">
    <citation type="submission" date="2019-02" db="EMBL/GenBank/DDBJ databases">
        <authorList>
            <person name="Frampton R.A."/>
            <person name="Wojtus J.K."/>
            <person name="Fineran P.C."/>
            <person name="Hendrickson H.L."/>
        </authorList>
    </citation>
    <scope>NUCLEOTIDE SEQUENCE [LARGE SCALE GENOMIC DNA]</scope>
</reference>
<evidence type="ECO:0000313" key="1">
    <source>
        <dbReference type="EMBL" id="QBJ02714.1"/>
    </source>
</evidence>
<evidence type="ECO:0000313" key="2">
    <source>
        <dbReference type="Proteomes" id="UP000294134"/>
    </source>
</evidence>
<sequence length="450" mass="49801">MTTITFIPTDFTGTALGNRRSNEVHHLITVAGKTNRAFVCNHGAFYSASMIARDNTGRLLVQGTDYKTVYHYEDFSTLTGKEVMGFVVVTNAAVQSPVTIQYQALGGPFAVSVDELRVLLEAIDDTKFPFVWGEIIGKPTAYKPKPHTHQYWQLYGLETTVTEIDRIANAWAIGNKAVMAENETYTDAYIASAQAEIAKYQAAVTAHIQNYTNPHNLTPAQVQRERLFNWGMSGVFHIADPANNNTYLPIGGVYQILNDGIVPLLNAHLRNYNNPHGVTPDMADVYTAGYVDNQLASKLKWTDYAANSTLFSGIDHISLYNQARLAIPAGNVTSGLFQWMQLGTDYPGFDTENYLLAGDKTWKHWSQFMKVINDTKGRVAYIGLISGTKDGEASGAVAARNILNASFASTTAWPVGSMALAQFAWRYYELQIRQVLVFQRTAATGWTYLA</sequence>
<dbReference type="EMBL" id="MK552327">
    <property type="protein sequence ID" value="QBJ02714.1"/>
    <property type="molecule type" value="Genomic_DNA"/>
</dbReference>
<name>A0A481W5R2_9CAUD</name>
<organism evidence="1 2">
    <name type="scientific">Pseudomonas phage Psa21</name>
    <dbReference type="NCBI Taxonomy" id="2530023"/>
    <lineage>
        <taxon>Viruses</taxon>
        <taxon>Duplodnaviria</taxon>
        <taxon>Heunggongvirae</taxon>
        <taxon>Uroviricota</taxon>
        <taxon>Caudoviricetes</taxon>
        <taxon>Chimalliviridae</taxon>
        <taxon>Tepukevirus</taxon>
        <taxon>Tepukevirus Psa21</taxon>
    </lineage>
</organism>
<gene>
    <name evidence="1" type="ORF">PSA21_188</name>
</gene>
<proteinExistence type="predicted"/>
<accession>A0A481W5R2</accession>
<protein>
    <submittedName>
        <fullName evidence="1">Virion structural protein</fullName>
    </submittedName>
</protein>
<keyword evidence="2" id="KW-1185">Reference proteome</keyword>